<dbReference type="EMBL" id="CP000393">
    <property type="protein sequence ID" value="ABG52899.1"/>
    <property type="molecule type" value="Genomic_DNA"/>
</dbReference>
<dbReference type="KEGG" id="ter:Tery_3859"/>
<protein>
    <submittedName>
        <fullName evidence="1">Uncharacterized protein</fullName>
    </submittedName>
</protein>
<name>Q10XX5_TRIEI</name>
<evidence type="ECO:0000313" key="1">
    <source>
        <dbReference type="EMBL" id="ABG52899.1"/>
    </source>
</evidence>
<organism evidence="1">
    <name type="scientific">Trichodesmium erythraeum (strain IMS101)</name>
    <dbReference type="NCBI Taxonomy" id="203124"/>
    <lineage>
        <taxon>Bacteria</taxon>
        <taxon>Bacillati</taxon>
        <taxon>Cyanobacteriota</taxon>
        <taxon>Cyanophyceae</taxon>
        <taxon>Oscillatoriophycideae</taxon>
        <taxon>Oscillatoriales</taxon>
        <taxon>Microcoleaceae</taxon>
        <taxon>Trichodesmium</taxon>
    </lineage>
</organism>
<reference evidence="1" key="1">
    <citation type="submission" date="2006-06" db="EMBL/GenBank/DDBJ databases">
        <title>Complete sequence of Trichodesmium erythraeum IMS101.</title>
        <authorList>
            <consortium name="US DOE Joint Genome Institute"/>
            <person name="Copeland A."/>
            <person name="Lucas S."/>
            <person name="Lapidus A."/>
            <person name="Barry K."/>
            <person name="Detter J.C."/>
            <person name="Glavina del Rio T."/>
            <person name="Hammon N."/>
            <person name="Israni S."/>
            <person name="Dalin E."/>
            <person name="Tice H."/>
            <person name="Pitluck S."/>
            <person name="Kiss H."/>
            <person name="Munk A.C."/>
            <person name="Brettin T."/>
            <person name="Bruce D."/>
            <person name="Han C."/>
            <person name="Tapia R."/>
            <person name="Gilna P."/>
            <person name="Schmutz J."/>
            <person name="Larimer F."/>
            <person name="Land M."/>
            <person name="Hauser L."/>
            <person name="Kyrpides N."/>
            <person name="Kim E."/>
            <person name="Richardson P."/>
        </authorList>
    </citation>
    <scope>NUCLEOTIDE SEQUENCE [LARGE SCALE GENOMIC DNA]</scope>
    <source>
        <strain evidence="1">IMS101</strain>
    </source>
</reference>
<accession>Q10XX5</accession>
<proteinExistence type="predicted"/>
<dbReference type="HOGENOM" id="CLU_1947900_0_0_3"/>
<sequence length="129" mass="14480">MIVFLSSIFSSKVLASSKNLEGKRNTTLLTKSHSNNKRICSQRGLNWSEVNYFESKNYFANICRQPNGKLMLIAGRVSNPNQVLELPVEFNKGYFAIHGNKTFMVSDGSLSMAINGLVVQEEQIIYQGK</sequence>
<dbReference type="AlphaFoldDB" id="Q10XX5"/>
<gene>
    <name evidence="1" type="ordered locus">Tery_3859</name>
</gene>